<reference evidence="1" key="1">
    <citation type="submission" date="2023-08" db="EMBL/GenBank/DDBJ databases">
        <authorList>
            <person name="Chen Y."/>
            <person name="Shah S."/>
            <person name="Dougan E. K."/>
            <person name="Thang M."/>
            <person name="Chan C."/>
        </authorList>
    </citation>
    <scope>NUCLEOTIDE SEQUENCE</scope>
</reference>
<dbReference type="Pfam" id="PF13646">
    <property type="entry name" value="HEAT_2"/>
    <property type="match status" value="1"/>
</dbReference>
<organism evidence="1 2">
    <name type="scientific">Effrenium voratum</name>
    <dbReference type="NCBI Taxonomy" id="2562239"/>
    <lineage>
        <taxon>Eukaryota</taxon>
        <taxon>Sar</taxon>
        <taxon>Alveolata</taxon>
        <taxon>Dinophyceae</taxon>
        <taxon>Suessiales</taxon>
        <taxon>Symbiodiniaceae</taxon>
        <taxon>Effrenium</taxon>
    </lineage>
</organism>
<sequence>MFSLARGVGRLGRFGRFRHVAPLRLQCPSASCQGLQSFATISRPQELHRHRKRLEGFGKDAPPGDEKTLGDCRNLLKDDDWFARKVAVDAIAKVSQKGDEVQLALLYKHLEDDDIFVREAAVDAVVQVAQPQDEVAVTKVSMRLSDEGRGGSWSSRLQRRCARHGALDRHV</sequence>
<gene>
    <name evidence="1" type="ORF">EVOR1521_LOCUS20772</name>
</gene>
<evidence type="ECO:0000313" key="1">
    <source>
        <dbReference type="EMBL" id="CAJ1396558.1"/>
    </source>
</evidence>
<dbReference type="SUPFAM" id="SSF48371">
    <property type="entry name" value="ARM repeat"/>
    <property type="match status" value="1"/>
</dbReference>
<dbReference type="Proteomes" id="UP001178507">
    <property type="component" value="Unassembled WGS sequence"/>
</dbReference>
<dbReference type="InterPro" id="IPR011989">
    <property type="entry name" value="ARM-like"/>
</dbReference>
<protein>
    <submittedName>
        <fullName evidence="1">Uncharacterized protein</fullName>
    </submittedName>
</protein>
<comment type="caution">
    <text evidence="1">The sequence shown here is derived from an EMBL/GenBank/DDBJ whole genome shotgun (WGS) entry which is preliminary data.</text>
</comment>
<dbReference type="InterPro" id="IPR016024">
    <property type="entry name" value="ARM-type_fold"/>
</dbReference>
<proteinExistence type="predicted"/>
<dbReference type="Gene3D" id="1.25.10.10">
    <property type="entry name" value="Leucine-rich Repeat Variant"/>
    <property type="match status" value="1"/>
</dbReference>
<accession>A0AA36IYY1</accession>
<evidence type="ECO:0000313" key="2">
    <source>
        <dbReference type="Proteomes" id="UP001178507"/>
    </source>
</evidence>
<dbReference type="AlphaFoldDB" id="A0AA36IYY1"/>
<name>A0AA36IYY1_9DINO</name>
<dbReference type="EMBL" id="CAUJNA010003236">
    <property type="protein sequence ID" value="CAJ1396558.1"/>
    <property type="molecule type" value="Genomic_DNA"/>
</dbReference>
<keyword evidence="2" id="KW-1185">Reference proteome</keyword>